<evidence type="ECO:0000313" key="6">
    <source>
        <dbReference type="EMBL" id="MBB6448849.1"/>
    </source>
</evidence>
<dbReference type="PIRSF" id="PIRSF037489">
    <property type="entry name" value="UCP037489_NIF3_YqfO"/>
    <property type="match status" value="1"/>
</dbReference>
<organism evidence="6 7">
    <name type="scientific">Geomicrobium halophilum</name>
    <dbReference type="NCBI Taxonomy" id="549000"/>
    <lineage>
        <taxon>Bacteria</taxon>
        <taxon>Bacillati</taxon>
        <taxon>Bacillota</taxon>
        <taxon>Bacilli</taxon>
        <taxon>Bacillales</taxon>
        <taxon>Geomicrobium</taxon>
    </lineage>
</organism>
<dbReference type="PANTHER" id="PTHR13799">
    <property type="entry name" value="NGG1 INTERACTING FACTOR 3"/>
    <property type="match status" value="1"/>
</dbReference>
<gene>
    <name evidence="6" type="ORF">HNR44_000798</name>
</gene>
<dbReference type="InterPro" id="IPR015867">
    <property type="entry name" value="N-reg_PII/ATP_PRibTrfase_C"/>
</dbReference>
<keyword evidence="7" id="KW-1185">Reference proteome</keyword>
<dbReference type="EMBL" id="JACHHJ010000001">
    <property type="protein sequence ID" value="MBB6448849.1"/>
    <property type="molecule type" value="Genomic_DNA"/>
</dbReference>
<name>A0A841PJF3_9BACL</name>
<feature type="binding site" evidence="5">
    <location>
        <position position="107"/>
    </location>
    <ligand>
        <name>a divalent metal cation</name>
        <dbReference type="ChEBI" id="CHEBI:60240"/>
        <label>1</label>
    </ligand>
</feature>
<accession>A0A841PJF3</accession>
<dbReference type="FunFam" id="3.40.1390.30:FF:000001">
    <property type="entry name" value="GTP cyclohydrolase 1 type 2"/>
    <property type="match status" value="1"/>
</dbReference>
<comment type="similarity">
    <text evidence="1 4">Belongs to the GTP cyclohydrolase I type 2/NIF3 family.</text>
</comment>
<feature type="binding site" evidence="5">
    <location>
        <position position="336"/>
    </location>
    <ligand>
        <name>a divalent metal cation</name>
        <dbReference type="ChEBI" id="CHEBI:60240"/>
        <label>1</label>
    </ligand>
</feature>
<evidence type="ECO:0000256" key="3">
    <source>
        <dbReference type="ARBA" id="ARBA00022723"/>
    </source>
</evidence>
<dbReference type="RefSeq" id="WP_184402787.1">
    <property type="nucleotide sequence ID" value="NZ_JACHHJ010000001.1"/>
</dbReference>
<dbReference type="FunFam" id="3.30.70.120:FF:000006">
    <property type="entry name" value="GTP cyclohydrolase 1 type 2 homolog"/>
    <property type="match status" value="1"/>
</dbReference>
<comment type="caution">
    <text evidence="6">The sequence shown here is derived from an EMBL/GenBank/DDBJ whole genome shotgun (WGS) entry which is preliminary data.</text>
</comment>
<evidence type="ECO:0000256" key="2">
    <source>
        <dbReference type="ARBA" id="ARBA00022112"/>
    </source>
</evidence>
<dbReference type="Proteomes" id="UP000568839">
    <property type="component" value="Unassembled WGS sequence"/>
</dbReference>
<proteinExistence type="inferred from homology"/>
<protein>
    <recommendedName>
        <fullName evidence="2 4">GTP cyclohydrolase 1 type 2 homolog</fullName>
    </recommendedName>
</protein>
<dbReference type="GO" id="GO:0046872">
    <property type="term" value="F:metal ion binding"/>
    <property type="evidence" value="ECO:0007669"/>
    <property type="project" value="UniProtKB-UniRule"/>
</dbReference>
<dbReference type="InterPro" id="IPR017221">
    <property type="entry name" value="DUF34/NIF3_bac"/>
</dbReference>
<feature type="binding site" evidence="5">
    <location>
        <position position="333"/>
    </location>
    <ligand>
        <name>a divalent metal cation</name>
        <dbReference type="ChEBI" id="CHEBI:60240"/>
        <label>1</label>
    </ligand>
</feature>
<keyword evidence="3 4" id="KW-0479">Metal-binding</keyword>
<evidence type="ECO:0000256" key="5">
    <source>
        <dbReference type="PIRSR" id="PIRSR602678-1"/>
    </source>
</evidence>
<evidence type="ECO:0000256" key="4">
    <source>
        <dbReference type="PIRNR" id="PIRNR037489"/>
    </source>
</evidence>
<feature type="binding site" evidence="5">
    <location>
        <position position="69"/>
    </location>
    <ligand>
        <name>a divalent metal cation</name>
        <dbReference type="ChEBI" id="CHEBI:60240"/>
        <label>1</label>
    </ligand>
</feature>
<sequence>MSTIPSANQVIKLLESWSPQRFAMESDRVGLMLGSLERPVKKVLVTLDVTEAVVQEAIEQDIDLIISHHPLLFKPLTEVDTDTAKGQVIQKCLQHEITVYAAHTNLDIAPGGVNDWIAEAIGLENTSVLVPQKTDALQKLVAFVPEENVEYVRKALGDAGAGHIGDYSHCTFNSDGTGTFIPGDGTDPHIGNRGEMTFVSEKKIETVVPDSKLAHVLNVLTDVHPYEEPAYDLYPLGLEGESIGLGRIGELPEGMPLETFAHALKDVFAVDGLRVSGDLGKTVKNVAVLGGAGEKYWPQALKAGADVYVTGDLTYHNAQDAQAEGLSLVDPGHHIEEIMKKSLASRLTNEADSANVQVSFKASAVSTEPFRFL</sequence>
<dbReference type="Pfam" id="PF01784">
    <property type="entry name" value="DUF34_NIF3"/>
    <property type="match status" value="1"/>
</dbReference>
<dbReference type="GO" id="GO:0005737">
    <property type="term" value="C:cytoplasm"/>
    <property type="evidence" value="ECO:0007669"/>
    <property type="project" value="TreeGrafter"/>
</dbReference>
<dbReference type="InterPro" id="IPR036069">
    <property type="entry name" value="DUF34/NIF3_sf"/>
</dbReference>
<evidence type="ECO:0000256" key="1">
    <source>
        <dbReference type="ARBA" id="ARBA00006964"/>
    </source>
</evidence>
<dbReference type="Gene3D" id="3.40.1390.30">
    <property type="entry name" value="NIF3 (NGG1p interacting factor 3)-like"/>
    <property type="match status" value="1"/>
</dbReference>
<dbReference type="NCBIfam" id="TIGR00486">
    <property type="entry name" value="YbgI_SA1388"/>
    <property type="match status" value="1"/>
</dbReference>
<dbReference type="PANTHER" id="PTHR13799:SF14">
    <property type="entry name" value="GTP CYCLOHYDROLASE 1 TYPE 2 HOMOLOG"/>
    <property type="match status" value="1"/>
</dbReference>
<dbReference type="InterPro" id="IPR002678">
    <property type="entry name" value="DUF34/NIF3"/>
</dbReference>
<dbReference type="Gene3D" id="3.30.70.120">
    <property type="match status" value="1"/>
</dbReference>
<dbReference type="AlphaFoldDB" id="A0A841PJF3"/>
<reference evidence="6 7" key="1">
    <citation type="submission" date="2020-08" db="EMBL/GenBank/DDBJ databases">
        <title>Genomic Encyclopedia of Type Strains, Phase IV (KMG-IV): sequencing the most valuable type-strain genomes for metagenomic binning, comparative biology and taxonomic classification.</title>
        <authorList>
            <person name="Goeker M."/>
        </authorList>
    </citation>
    <scope>NUCLEOTIDE SEQUENCE [LARGE SCALE GENOMIC DNA]</scope>
    <source>
        <strain evidence="6 7">DSM 21769</strain>
    </source>
</reference>
<feature type="binding site" evidence="5">
    <location>
        <position position="68"/>
    </location>
    <ligand>
        <name>a divalent metal cation</name>
        <dbReference type="ChEBI" id="CHEBI:60240"/>
        <label>1</label>
    </ligand>
</feature>
<evidence type="ECO:0000313" key="7">
    <source>
        <dbReference type="Proteomes" id="UP000568839"/>
    </source>
</evidence>
<dbReference type="SUPFAM" id="SSF102705">
    <property type="entry name" value="NIF3 (NGG1p interacting factor 3)-like"/>
    <property type="match status" value="1"/>
</dbReference>